<dbReference type="PANTHER" id="PTHR36617">
    <property type="entry name" value="PROTEIN, PUTATIVE-RELATED"/>
    <property type="match status" value="1"/>
</dbReference>
<protein>
    <submittedName>
        <fullName evidence="1">Uncharacterized protein</fullName>
    </submittedName>
</protein>
<organism evidence="1 2">
    <name type="scientific">Pisum sativum</name>
    <name type="common">Garden pea</name>
    <name type="synonym">Lathyrus oleraceus</name>
    <dbReference type="NCBI Taxonomy" id="3888"/>
    <lineage>
        <taxon>Eukaryota</taxon>
        <taxon>Viridiplantae</taxon>
        <taxon>Streptophyta</taxon>
        <taxon>Embryophyta</taxon>
        <taxon>Tracheophyta</taxon>
        <taxon>Spermatophyta</taxon>
        <taxon>Magnoliopsida</taxon>
        <taxon>eudicotyledons</taxon>
        <taxon>Gunneridae</taxon>
        <taxon>Pentapetalae</taxon>
        <taxon>rosids</taxon>
        <taxon>fabids</taxon>
        <taxon>Fabales</taxon>
        <taxon>Fabaceae</taxon>
        <taxon>Papilionoideae</taxon>
        <taxon>50 kb inversion clade</taxon>
        <taxon>NPAAA clade</taxon>
        <taxon>Hologalegina</taxon>
        <taxon>IRL clade</taxon>
        <taxon>Fabeae</taxon>
        <taxon>Lathyrus</taxon>
    </lineage>
</organism>
<sequence>MFGDFMEVASFSKLISFRLGDGASASFWLSRWIGNTTLQNLYPRLFGISDRKDGVVKDMGVWVAADCGDFQLDVSAKVALRLMWKTNIPSKAKMFG</sequence>
<dbReference type="EMBL" id="JAMSHJ010000002">
    <property type="protein sequence ID" value="KAI5437348.1"/>
    <property type="molecule type" value="Genomic_DNA"/>
</dbReference>
<reference evidence="1 2" key="1">
    <citation type="journal article" date="2022" name="Nat. Genet.">
        <title>Improved pea reference genome and pan-genome highlight genomic features and evolutionary characteristics.</title>
        <authorList>
            <person name="Yang T."/>
            <person name="Liu R."/>
            <person name="Luo Y."/>
            <person name="Hu S."/>
            <person name="Wang D."/>
            <person name="Wang C."/>
            <person name="Pandey M.K."/>
            <person name="Ge S."/>
            <person name="Xu Q."/>
            <person name="Li N."/>
            <person name="Li G."/>
            <person name="Huang Y."/>
            <person name="Saxena R.K."/>
            <person name="Ji Y."/>
            <person name="Li M."/>
            <person name="Yan X."/>
            <person name="He Y."/>
            <person name="Liu Y."/>
            <person name="Wang X."/>
            <person name="Xiang C."/>
            <person name="Varshney R.K."/>
            <person name="Ding H."/>
            <person name="Gao S."/>
            <person name="Zong X."/>
        </authorList>
    </citation>
    <scope>NUCLEOTIDE SEQUENCE [LARGE SCALE GENOMIC DNA]</scope>
    <source>
        <strain evidence="1 2">cv. Zhongwan 6</strain>
    </source>
</reference>
<dbReference type="Gramene" id="Psat02G0345500-T1">
    <property type="protein sequence ID" value="KAI5437348.1"/>
    <property type="gene ID" value="KIW84_023455"/>
</dbReference>
<accession>A0A9D5B808</accession>
<proteinExistence type="predicted"/>
<evidence type="ECO:0000313" key="2">
    <source>
        <dbReference type="Proteomes" id="UP001058974"/>
    </source>
</evidence>
<evidence type="ECO:0000313" key="1">
    <source>
        <dbReference type="EMBL" id="KAI5437348.1"/>
    </source>
</evidence>
<name>A0A9D5B808_PEA</name>
<comment type="caution">
    <text evidence="1">The sequence shown here is derived from an EMBL/GenBank/DDBJ whole genome shotgun (WGS) entry which is preliminary data.</text>
</comment>
<dbReference type="PANTHER" id="PTHR36617:SF15">
    <property type="entry name" value="REVERSE TRANSCRIPTASE ZINC-BINDING DOMAIN-CONTAINING PROTEIN"/>
    <property type="match status" value="1"/>
</dbReference>
<gene>
    <name evidence="1" type="ORF">KIW84_023455</name>
</gene>
<keyword evidence="2" id="KW-1185">Reference proteome</keyword>
<dbReference type="Proteomes" id="UP001058974">
    <property type="component" value="Chromosome 2"/>
</dbReference>
<dbReference type="AlphaFoldDB" id="A0A9D5B808"/>